<dbReference type="Gene3D" id="3.40.50.150">
    <property type="entry name" value="Vaccinia Virus protein VP39"/>
    <property type="match status" value="1"/>
</dbReference>
<dbReference type="EMBL" id="BLAD01000060">
    <property type="protein sequence ID" value="GES02631.1"/>
    <property type="molecule type" value="Genomic_DNA"/>
</dbReference>
<dbReference type="InterPro" id="IPR013216">
    <property type="entry name" value="Methyltransf_11"/>
</dbReference>
<reference evidence="5 6" key="1">
    <citation type="submission" date="2019-10" db="EMBL/GenBank/DDBJ databases">
        <title>Whole genome shotgun sequence of Acrocarpospora corrugata NBRC 13972.</title>
        <authorList>
            <person name="Ichikawa N."/>
            <person name="Kimura A."/>
            <person name="Kitahashi Y."/>
            <person name="Komaki H."/>
            <person name="Oguchi A."/>
        </authorList>
    </citation>
    <scope>NUCLEOTIDE SEQUENCE [LARGE SCALE GENOMIC DNA]</scope>
    <source>
        <strain evidence="5 6">NBRC 13972</strain>
    </source>
</reference>
<dbReference type="GO" id="GO:0008757">
    <property type="term" value="F:S-adenosylmethionine-dependent methyltransferase activity"/>
    <property type="evidence" value="ECO:0007669"/>
    <property type="project" value="InterPro"/>
</dbReference>
<sequence length="218" mass="23730">MPPDSSSIASYWDAAASFDDEADHGLLDPRVRAAWSERLRSWMPAAPADVLDLGCGTGSLSLLLAQQRHRPVGVDLAPLMVDQARRKLSTAGFDAPMLVGDAAGPPEAAGTAFDVILSRHLLWTLPDPERALSRWTGLLRPGGRLVLVEGRWATSAEPEEDQSYADPGSLPWRGGVTAEDLQRALRPLVRTSRVEPLPDPDLWGRPIHDERYAVVAFV</sequence>
<dbReference type="OrthoDB" id="21342at2"/>
<evidence type="ECO:0000313" key="6">
    <source>
        <dbReference type="Proteomes" id="UP000334990"/>
    </source>
</evidence>
<dbReference type="Pfam" id="PF08241">
    <property type="entry name" value="Methyltransf_11"/>
    <property type="match status" value="1"/>
</dbReference>
<dbReference type="AlphaFoldDB" id="A0A5M3W637"/>
<organism evidence="5 6">
    <name type="scientific">Acrocarpospora corrugata</name>
    <dbReference type="NCBI Taxonomy" id="35763"/>
    <lineage>
        <taxon>Bacteria</taxon>
        <taxon>Bacillati</taxon>
        <taxon>Actinomycetota</taxon>
        <taxon>Actinomycetes</taxon>
        <taxon>Streptosporangiales</taxon>
        <taxon>Streptosporangiaceae</taxon>
        <taxon>Acrocarpospora</taxon>
    </lineage>
</organism>
<keyword evidence="2 5" id="KW-0808">Transferase</keyword>
<proteinExistence type="predicted"/>
<evidence type="ECO:0000256" key="2">
    <source>
        <dbReference type="ARBA" id="ARBA00022679"/>
    </source>
</evidence>
<name>A0A5M3W637_9ACTN</name>
<dbReference type="RefSeq" id="WP_155338842.1">
    <property type="nucleotide sequence ID" value="NZ_BAAABN010000019.1"/>
</dbReference>
<evidence type="ECO:0000313" key="5">
    <source>
        <dbReference type="EMBL" id="GES02631.1"/>
    </source>
</evidence>
<gene>
    <name evidence="5" type="ORF">Acor_46970</name>
</gene>
<dbReference type="GO" id="GO:0032259">
    <property type="term" value="P:methylation"/>
    <property type="evidence" value="ECO:0007669"/>
    <property type="project" value="UniProtKB-KW"/>
</dbReference>
<evidence type="ECO:0000256" key="3">
    <source>
        <dbReference type="ARBA" id="ARBA00022691"/>
    </source>
</evidence>
<dbReference type="InterPro" id="IPR029063">
    <property type="entry name" value="SAM-dependent_MTases_sf"/>
</dbReference>
<evidence type="ECO:0000256" key="1">
    <source>
        <dbReference type="ARBA" id="ARBA00022603"/>
    </source>
</evidence>
<keyword evidence="1 5" id="KW-0489">Methyltransferase</keyword>
<dbReference type="SUPFAM" id="SSF53335">
    <property type="entry name" value="S-adenosyl-L-methionine-dependent methyltransferases"/>
    <property type="match status" value="1"/>
</dbReference>
<evidence type="ECO:0000259" key="4">
    <source>
        <dbReference type="Pfam" id="PF08241"/>
    </source>
</evidence>
<dbReference type="PANTHER" id="PTHR43464:SF19">
    <property type="entry name" value="UBIQUINONE BIOSYNTHESIS O-METHYLTRANSFERASE, MITOCHONDRIAL"/>
    <property type="match status" value="1"/>
</dbReference>
<dbReference type="CDD" id="cd02440">
    <property type="entry name" value="AdoMet_MTases"/>
    <property type="match status" value="1"/>
</dbReference>
<feature type="domain" description="Methyltransferase type 11" evidence="4">
    <location>
        <begin position="51"/>
        <end position="147"/>
    </location>
</feature>
<accession>A0A5M3W637</accession>
<keyword evidence="6" id="KW-1185">Reference proteome</keyword>
<keyword evidence="3" id="KW-0949">S-adenosyl-L-methionine</keyword>
<protein>
    <submittedName>
        <fullName evidence="5">SAM-dependent methyltransferase</fullName>
    </submittedName>
</protein>
<dbReference type="PANTHER" id="PTHR43464">
    <property type="entry name" value="METHYLTRANSFERASE"/>
    <property type="match status" value="1"/>
</dbReference>
<comment type="caution">
    <text evidence="5">The sequence shown here is derived from an EMBL/GenBank/DDBJ whole genome shotgun (WGS) entry which is preliminary data.</text>
</comment>
<dbReference type="Proteomes" id="UP000334990">
    <property type="component" value="Unassembled WGS sequence"/>
</dbReference>